<dbReference type="InterPro" id="IPR023333">
    <property type="entry name" value="Proteasome_suB-type"/>
</dbReference>
<dbReference type="Pfam" id="PF00227">
    <property type="entry name" value="Proteasome"/>
    <property type="match status" value="1"/>
</dbReference>
<keyword evidence="5" id="KW-0378">Hydrolase</keyword>
<dbReference type="PANTHER" id="PTHR32194">
    <property type="entry name" value="METALLOPROTEASE TLDD"/>
    <property type="match status" value="1"/>
</dbReference>
<dbReference type="InterPro" id="IPR001353">
    <property type="entry name" value="Proteasome_sua/b"/>
</dbReference>
<comment type="function">
    <text evidence="9">Component of the proteasome, a multicatalytic proteinase complex which is characterized by its ability to cleave peptides with Arg, Phe, Tyr, Leu, and Glu adjacent to the leaving group at neutral or slightly basic pH. The proteasome has an ATP-dependent proteolytic activity.</text>
</comment>
<evidence type="ECO:0000256" key="3">
    <source>
        <dbReference type="ARBA" id="ARBA00022670"/>
    </source>
</evidence>
<dbReference type="Gene3D" id="3.60.20.10">
    <property type="entry name" value="Glutamine Phosphoribosylpyrophosphate, subunit 1, domain 1"/>
    <property type="match status" value="1"/>
</dbReference>
<organism evidence="10 11">
    <name type="scientific">Acrasis kona</name>
    <dbReference type="NCBI Taxonomy" id="1008807"/>
    <lineage>
        <taxon>Eukaryota</taxon>
        <taxon>Discoba</taxon>
        <taxon>Heterolobosea</taxon>
        <taxon>Tetramitia</taxon>
        <taxon>Eutetramitia</taxon>
        <taxon>Acrasidae</taxon>
        <taxon>Acrasis</taxon>
    </lineage>
</organism>
<dbReference type="Proteomes" id="UP001431209">
    <property type="component" value="Unassembled WGS sequence"/>
</dbReference>
<reference evidence="10 11" key="1">
    <citation type="submission" date="2024-03" db="EMBL/GenBank/DDBJ databases">
        <title>The Acrasis kona genome and developmental transcriptomes reveal deep origins of eukaryotic multicellular pathways.</title>
        <authorList>
            <person name="Sheikh S."/>
            <person name="Fu C.-J."/>
            <person name="Brown M.W."/>
            <person name="Baldauf S.L."/>
        </authorList>
    </citation>
    <scope>NUCLEOTIDE SEQUENCE [LARGE SCALE GENOMIC DNA]</scope>
    <source>
        <strain evidence="10 11">ATCC MYA-3509</strain>
    </source>
</reference>
<dbReference type="PRINTS" id="PR00141">
    <property type="entry name" value="PROTEASOME"/>
</dbReference>
<keyword evidence="6 9" id="KW-0647">Proteasome</keyword>
<evidence type="ECO:0000256" key="7">
    <source>
        <dbReference type="ARBA" id="ARBA00023242"/>
    </source>
</evidence>
<evidence type="ECO:0000256" key="5">
    <source>
        <dbReference type="ARBA" id="ARBA00022801"/>
    </source>
</evidence>
<dbReference type="InterPro" id="IPR029055">
    <property type="entry name" value="Ntn_hydrolases_N"/>
</dbReference>
<dbReference type="GO" id="GO:0005634">
    <property type="term" value="C:nucleus"/>
    <property type="evidence" value="ECO:0007669"/>
    <property type="project" value="UniProtKB-SubCell"/>
</dbReference>
<dbReference type="GO" id="GO:0051603">
    <property type="term" value="P:proteolysis involved in protein catabolic process"/>
    <property type="evidence" value="ECO:0007669"/>
    <property type="project" value="InterPro"/>
</dbReference>
<keyword evidence="7 9" id="KW-0539">Nucleus</keyword>
<dbReference type="GO" id="GO:0005839">
    <property type="term" value="C:proteasome core complex"/>
    <property type="evidence" value="ECO:0007669"/>
    <property type="project" value="InterPro"/>
</dbReference>
<proteinExistence type="inferred from homology"/>
<dbReference type="PANTHER" id="PTHR32194:SF4">
    <property type="entry name" value="PROTEASOME SUBUNIT BETA TYPE-7"/>
    <property type="match status" value="1"/>
</dbReference>
<evidence type="ECO:0000313" key="11">
    <source>
        <dbReference type="Proteomes" id="UP001431209"/>
    </source>
</evidence>
<dbReference type="PROSITE" id="PS51476">
    <property type="entry name" value="PROTEASOME_BETA_2"/>
    <property type="match status" value="1"/>
</dbReference>
<dbReference type="GO" id="GO:0004298">
    <property type="term" value="F:threonine-type endopeptidase activity"/>
    <property type="evidence" value="ECO:0007669"/>
    <property type="project" value="UniProtKB-KW"/>
</dbReference>
<dbReference type="AlphaFoldDB" id="A0AAW2ZLM0"/>
<dbReference type="InterPro" id="IPR016050">
    <property type="entry name" value="Proteasome_bsu_CS"/>
</dbReference>
<dbReference type="FunFam" id="3.60.20.10:FF:000005">
    <property type="entry name" value="Proteasome subunit beta type-2"/>
    <property type="match status" value="1"/>
</dbReference>
<keyword evidence="3" id="KW-0645">Protease</keyword>
<gene>
    <name evidence="10" type="ORF">AKO1_009134</name>
</gene>
<evidence type="ECO:0000256" key="4">
    <source>
        <dbReference type="ARBA" id="ARBA00022698"/>
    </source>
</evidence>
<protein>
    <recommendedName>
        <fullName evidence="9">Proteasome subunit beta</fullName>
    </recommendedName>
</protein>
<name>A0AAW2ZLM0_9EUKA</name>
<keyword evidence="4" id="KW-0888">Threonine protease</keyword>
<evidence type="ECO:0000256" key="1">
    <source>
        <dbReference type="ARBA" id="ARBA00001198"/>
    </source>
</evidence>
<evidence type="ECO:0000256" key="9">
    <source>
        <dbReference type="RuleBase" id="RU004203"/>
    </source>
</evidence>
<evidence type="ECO:0000256" key="8">
    <source>
        <dbReference type="PIRSR" id="PIRSR600243-1"/>
    </source>
</evidence>
<dbReference type="InterPro" id="IPR000243">
    <property type="entry name" value="Pept_T1A_subB"/>
</dbReference>
<comment type="subcellular location">
    <subcellularLocation>
        <location evidence="9">Cytoplasm</location>
    </subcellularLocation>
    <subcellularLocation>
        <location evidence="9">Nucleus</location>
    </subcellularLocation>
</comment>
<evidence type="ECO:0000256" key="2">
    <source>
        <dbReference type="ARBA" id="ARBA00022490"/>
    </source>
</evidence>
<evidence type="ECO:0000256" key="6">
    <source>
        <dbReference type="ARBA" id="ARBA00022942"/>
    </source>
</evidence>
<comment type="similarity">
    <text evidence="9">Belongs to the peptidase T1B family.</text>
</comment>
<comment type="subunit">
    <text evidence="9">Component of the proteasome complex.</text>
</comment>
<dbReference type="SUPFAM" id="SSF56235">
    <property type="entry name" value="N-terminal nucleophile aminohydrolases (Ntn hydrolases)"/>
    <property type="match status" value="1"/>
</dbReference>
<evidence type="ECO:0000313" key="10">
    <source>
        <dbReference type="EMBL" id="KAL0489584.1"/>
    </source>
</evidence>
<comment type="catalytic activity">
    <reaction evidence="1">
        <text>Cleavage of peptide bonds with very broad specificity.</text>
        <dbReference type="EC" id="3.4.25.1"/>
    </reaction>
</comment>
<sequence>MSNLNEENYEEERGGFVFDNVTRNMFMETKGYQAPIAMKTGTTIAGVIFKGGVVLGADTRATNGPIVADKNCSKIHFIAPNVYCCGAGTAADTENSTALISSKLALHRYSTGRQTRVVTAMTLLKRMLFKYQGHVSAALVLGGVDLDGSHLYTIYPHGSTDKLPFVTMGSGSLAAMAIFEERFKDDMSEEEAKSLVHAGISAGIFNDLGSGSNVDLCVIRKDSVEYLRGYDQPNERNYRTSYVIPRGTTATLSSTEEVLSKQLIINELDDRMEVAP</sequence>
<feature type="active site" description="Nucleophile" evidence="8">
    <location>
        <position position="42"/>
    </location>
</feature>
<comment type="caution">
    <text evidence="10">The sequence shown here is derived from an EMBL/GenBank/DDBJ whole genome shotgun (WGS) entry which is preliminary data.</text>
</comment>
<dbReference type="PROSITE" id="PS00854">
    <property type="entry name" value="PROTEASOME_BETA_1"/>
    <property type="match status" value="1"/>
</dbReference>
<dbReference type="GO" id="GO:0005737">
    <property type="term" value="C:cytoplasm"/>
    <property type="evidence" value="ECO:0007669"/>
    <property type="project" value="UniProtKB-SubCell"/>
</dbReference>
<dbReference type="EMBL" id="JAOPGA020001572">
    <property type="protein sequence ID" value="KAL0489584.1"/>
    <property type="molecule type" value="Genomic_DNA"/>
</dbReference>
<accession>A0AAW2ZLM0</accession>
<keyword evidence="11" id="KW-1185">Reference proteome</keyword>
<dbReference type="CDD" id="cd03763">
    <property type="entry name" value="proteasome_beta_type_7"/>
    <property type="match status" value="1"/>
</dbReference>
<keyword evidence="2 9" id="KW-0963">Cytoplasm</keyword>